<evidence type="ECO:0000256" key="1">
    <source>
        <dbReference type="SAM" id="MobiDB-lite"/>
    </source>
</evidence>
<sequence length="136" mass="14480">MTLSSRARIIASGSANPVVSRQIYEEAAGRDTLRVASADGAEAGPARDVDPPAPGPGLETEFLDDGPGEIVAVAPRVEQGRRAGRIGDIDGALLAFSGDMPLRNHRARQAPQVTRRLPNRSRRSAQASRVSRRGFK</sequence>
<evidence type="ECO:0000313" key="3">
    <source>
        <dbReference type="Proteomes" id="UP000218288"/>
    </source>
</evidence>
<accession>A0A160PC47</accession>
<dbReference type="GO" id="GO:0003743">
    <property type="term" value="F:translation initiation factor activity"/>
    <property type="evidence" value="ECO:0007669"/>
    <property type="project" value="UniProtKB-KW"/>
</dbReference>
<dbReference type="AlphaFoldDB" id="A0A160PC47"/>
<keyword evidence="2" id="KW-0396">Initiation factor</keyword>
<feature type="region of interest" description="Disordered" evidence="1">
    <location>
        <begin position="35"/>
        <end position="64"/>
    </location>
</feature>
<dbReference type="Proteomes" id="UP000218288">
    <property type="component" value="Chromosome"/>
</dbReference>
<name>A0A160PC47_9HYPH</name>
<organism evidence="2 3">
    <name type="scientific">Methylorubrum populi</name>
    <dbReference type="NCBI Taxonomy" id="223967"/>
    <lineage>
        <taxon>Bacteria</taxon>
        <taxon>Pseudomonadati</taxon>
        <taxon>Pseudomonadota</taxon>
        <taxon>Alphaproteobacteria</taxon>
        <taxon>Hyphomicrobiales</taxon>
        <taxon>Methylobacteriaceae</taxon>
        <taxon>Methylorubrum</taxon>
    </lineage>
</organism>
<dbReference type="EMBL" id="AP014809">
    <property type="protein sequence ID" value="BAU89944.1"/>
    <property type="molecule type" value="Genomic_DNA"/>
</dbReference>
<gene>
    <name evidence="2" type="ORF">MPPM_1339</name>
</gene>
<protein>
    <submittedName>
        <fullName evidence="2">Transcription initiation factor IIE subunit beta</fullName>
    </submittedName>
</protein>
<keyword evidence="2" id="KW-0648">Protein biosynthesis</keyword>
<evidence type="ECO:0000313" key="2">
    <source>
        <dbReference type="EMBL" id="BAU89944.1"/>
    </source>
</evidence>
<proteinExistence type="predicted"/>
<reference evidence="2 3" key="1">
    <citation type="journal article" date="2016" name="Genome Announc.">
        <title>Complete Genome Sequence of Methylobacterium populi P-1M, Isolated from Pink-Pigmented Household Biofilm.</title>
        <authorList>
            <person name="Morohoshi T."/>
            <person name="Ikeda T."/>
        </authorList>
    </citation>
    <scope>NUCLEOTIDE SEQUENCE [LARGE SCALE GENOMIC DNA]</scope>
    <source>
        <strain evidence="2 3">P-1M</strain>
    </source>
</reference>
<feature type="region of interest" description="Disordered" evidence="1">
    <location>
        <begin position="102"/>
        <end position="136"/>
    </location>
</feature>